<keyword evidence="2" id="KW-1185">Reference proteome</keyword>
<proteinExistence type="predicted"/>
<reference evidence="1 2" key="1">
    <citation type="submission" date="2024-10" db="EMBL/GenBank/DDBJ databases">
        <title>The Natural Products Discovery Center: Release of the First 8490 Sequenced Strains for Exploring Actinobacteria Biosynthetic Diversity.</title>
        <authorList>
            <person name="Kalkreuter E."/>
            <person name="Kautsar S.A."/>
            <person name="Yang D."/>
            <person name="Bader C.D."/>
            <person name="Teijaro C.N."/>
            <person name="Fluegel L."/>
            <person name="Davis C.M."/>
            <person name="Simpson J.R."/>
            <person name="Lauterbach L."/>
            <person name="Steele A.D."/>
            <person name="Gui C."/>
            <person name="Meng S."/>
            <person name="Li G."/>
            <person name="Viehrig K."/>
            <person name="Ye F."/>
            <person name="Su P."/>
            <person name="Kiefer A.F."/>
            <person name="Nichols A."/>
            <person name="Cepeda A.J."/>
            <person name="Yan W."/>
            <person name="Fan B."/>
            <person name="Jiang Y."/>
            <person name="Adhikari A."/>
            <person name="Zheng C.-J."/>
            <person name="Schuster L."/>
            <person name="Cowan T.M."/>
            <person name="Smanski M.J."/>
            <person name="Chevrette M.G."/>
            <person name="De Carvalho L.P.S."/>
            <person name="Shen B."/>
        </authorList>
    </citation>
    <scope>NUCLEOTIDE SEQUENCE [LARGE SCALE GENOMIC DNA]</scope>
    <source>
        <strain evidence="1 2">NPDC017990</strain>
    </source>
</reference>
<dbReference type="EMBL" id="JBIRGQ010000001">
    <property type="protein sequence ID" value="MFH8544826.1"/>
    <property type="molecule type" value="Genomic_DNA"/>
</dbReference>
<sequence length="89" mass="9625">MSHSAHLTQPDLARITVHCADAETASAVAYAIAAHLNATGPSEPYRIPGEAGMCVSQYAYEPEDGGPVRLPRLFPVGHRLQDDRQVSRQ</sequence>
<dbReference type="InterPro" id="IPR045775">
    <property type="entry name" value="DUF6207"/>
</dbReference>
<dbReference type="RefSeq" id="WP_397709015.1">
    <property type="nucleotide sequence ID" value="NZ_JBIRGN010000001.1"/>
</dbReference>
<evidence type="ECO:0000313" key="1">
    <source>
        <dbReference type="EMBL" id="MFH8544826.1"/>
    </source>
</evidence>
<dbReference type="Proteomes" id="UP001610818">
    <property type="component" value="Unassembled WGS sequence"/>
</dbReference>
<protein>
    <submittedName>
        <fullName evidence="1">DUF6207 family protein</fullName>
    </submittedName>
</protein>
<name>A0ABW7QIN1_9ACTN</name>
<organism evidence="1 2">
    <name type="scientific">Streptomyces longisporoflavus</name>
    <dbReference type="NCBI Taxonomy" id="28044"/>
    <lineage>
        <taxon>Bacteria</taxon>
        <taxon>Bacillati</taxon>
        <taxon>Actinomycetota</taxon>
        <taxon>Actinomycetes</taxon>
        <taxon>Kitasatosporales</taxon>
        <taxon>Streptomycetaceae</taxon>
        <taxon>Streptomyces</taxon>
    </lineage>
</organism>
<comment type="caution">
    <text evidence="1">The sequence shown here is derived from an EMBL/GenBank/DDBJ whole genome shotgun (WGS) entry which is preliminary data.</text>
</comment>
<evidence type="ECO:0000313" key="2">
    <source>
        <dbReference type="Proteomes" id="UP001610818"/>
    </source>
</evidence>
<accession>A0ABW7QIN1</accession>
<dbReference type="Pfam" id="PF19711">
    <property type="entry name" value="DUF6207"/>
    <property type="match status" value="1"/>
</dbReference>
<gene>
    <name evidence="1" type="ORF">ACH4F9_07460</name>
</gene>